<keyword evidence="2" id="KW-1185">Reference proteome</keyword>
<proteinExistence type="predicted"/>
<protein>
    <submittedName>
        <fullName evidence="1">Uncharacterized protein</fullName>
    </submittedName>
</protein>
<evidence type="ECO:0000313" key="1">
    <source>
        <dbReference type="EMBL" id="BAT90355.1"/>
    </source>
</evidence>
<accession>A0A0S3SBZ0</accession>
<reference evidence="1 2" key="1">
    <citation type="journal article" date="2015" name="Sci. Rep.">
        <title>The power of single molecule real-time sequencing technology in the de novo assembly of a eukaryotic genome.</title>
        <authorList>
            <person name="Sakai H."/>
            <person name="Naito K."/>
            <person name="Ogiso-Tanaka E."/>
            <person name="Takahashi Y."/>
            <person name="Iseki K."/>
            <person name="Muto C."/>
            <person name="Satou K."/>
            <person name="Teruya K."/>
            <person name="Shiroma A."/>
            <person name="Shimoji M."/>
            <person name="Hirano T."/>
            <person name="Itoh T."/>
            <person name="Kaga A."/>
            <person name="Tomooka N."/>
        </authorList>
    </citation>
    <scope>NUCLEOTIDE SEQUENCE [LARGE SCALE GENOMIC DNA]</scope>
    <source>
        <strain evidence="2">cv. Shumari</strain>
    </source>
</reference>
<evidence type="ECO:0000313" key="2">
    <source>
        <dbReference type="Proteomes" id="UP000291084"/>
    </source>
</evidence>
<organism evidence="1 2">
    <name type="scientific">Vigna angularis var. angularis</name>
    <dbReference type="NCBI Taxonomy" id="157739"/>
    <lineage>
        <taxon>Eukaryota</taxon>
        <taxon>Viridiplantae</taxon>
        <taxon>Streptophyta</taxon>
        <taxon>Embryophyta</taxon>
        <taxon>Tracheophyta</taxon>
        <taxon>Spermatophyta</taxon>
        <taxon>Magnoliopsida</taxon>
        <taxon>eudicotyledons</taxon>
        <taxon>Gunneridae</taxon>
        <taxon>Pentapetalae</taxon>
        <taxon>rosids</taxon>
        <taxon>fabids</taxon>
        <taxon>Fabales</taxon>
        <taxon>Fabaceae</taxon>
        <taxon>Papilionoideae</taxon>
        <taxon>50 kb inversion clade</taxon>
        <taxon>NPAAA clade</taxon>
        <taxon>indigoferoid/millettioid clade</taxon>
        <taxon>Phaseoleae</taxon>
        <taxon>Vigna</taxon>
    </lineage>
</organism>
<sequence>MDDLVHHLLNSLALHSPHLFLHSSINLHFRSQNHNTKQLHSQLGSEFLHRQHQLFRWHHQLRFFQRLPLPPPKETLQFLSPTRHTTVNTTGQVSQCLLDS</sequence>
<dbReference type="Proteomes" id="UP000291084">
    <property type="component" value="Chromosome 6"/>
</dbReference>
<dbReference type="EMBL" id="AP015039">
    <property type="protein sequence ID" value="BAT90355.1"/>
    <property type="molecule type" value="Genomic_DNA"/>
</dbReference>
<dbReference type="AlphaFoldDB" id="A0A0S3SBZ0"/>
<gene>
    <name evidence="1" type="primary">Vigan.06G158500</name>
    <name evidence="1" type="ORF">VIGAN_06158500</name>
</gene>
<name>A0A0S3SBZ0_PHAAN</name>